<reference evidence="3" key="1">
    <citation type="submission" date="2019-04" db="EMBL/GenBank/DDBJ databases">
        <title>Friends and foes A comparative genomics studyof 23 Aspergillus species from section Flavi.</title>
        <authorList>
            <consortium name="DOE Joint Genome Institute"/>
            <person name="Kjaerbolling I."/>
            <person name="Vesth T."/>
            <person name="Frisvad J.C."/>
            <person name="Nybo J.L."/>
            <person name="Theobald S."/>
            <person name="Kildgaard S."/>
            <person name="Isbrandt T."/>
            <person name="Kuo A."/>
            <person name="Sato A."/>
            <person name="Lyhne E.K."/>
            <person name="Kogle M.E."/>
            <person name="Wiebenga A."/>
            <person name="Kun R.S."/>
            <person name="Lubbers R.J."/>
            <person name="Makela M.R."/>
            <person name="Barry K."/>
            <person name="Chovatia M."/>
            <person name="Clum A."/>
            <person name="Daum C."/>
            <person name="Haridas S."/>
            <person name="He G."/>
            <person name="LaButti K."/>
            <person name="Lipzen A."/>
            <person name="Mondo S."/>
            <person name="Riley R."/>
            <person name="Salamov A."/>
            <person name="Simmons B.A."/>
            <person name="Magnuson J.K."/>
            <person name="Henrissat B."/>
            <person name="Mortensen U.H."/>
            <person name="Larsen T.O."/>
            <person name="Devries R.P."/>
            <person name="Grigoriev I.V."/>
            <person name="Machida M."/>
            <person name="Baker S.E."/>
            <person name="Andersen M.R."/>
        </authorList>
    </citation>
    <scope>NUCLEOTIDE SEQUENCE [LARGE SCALE GENOMIC DNA]</scope>
    <source>
        <strain evidence="3">CBS 553.77</strain>
    </source>
</reference>
<evidence type="ECO:0008006" key="4">
    <source>
        <dbReference type="Google" id="ProtNLM"/>
    </source>
</evidence>
<protein>
    <recommendedName>
        <fullName evidence="4">Malate dehydrogenase</fullName>
    </recommendedName>
</protein>
<evidence type="ECO:0000256" key="1">
    <source>
        <dbReference type="SAM" id="SignalP"/>
    </source>
</evidence>
<dbReference type="AlphaFoldDB" id="A0A5N6YXQ4"/>
<evidence type="ECO:0000313" key="3">
    <source>
        <dbReference type="Proteomes" id="UP000327118"/>
    </source>
</evidence>
<dbReference type="Proteomes" id="UP000327118">
    <property type="component" value="Unassembled WGS sequence"/>
</dbReference>
<keyword evidence="3" id="KW-1185">Reference proteome</keyword>
<dbReference type="EMBL" id="ML739333">
    <property type="protein sequence ID" value="KAE8349199.1"/>
    <property type="molecule type" value="Genomic_DNA"/>
</dbReference>
<accession>A0A5N6YXQ4</accession>
<evidence type="ECO:0000313" key="2">
    <source>
        <dbReference type="EMBL" id="KAE8349199.1"/>
    </source>
</evidence>
<gene>
    <name evidence="2" type="ORF">BDV28DRAFT_141685</name>
</gene>
<dbReference type="PANTHER" id="PTHR35567:SF1">
    <property type="entry name" value="CONSERVED FUNGAL PROTEIN (AFU_ORTHOLOGUE AFUA_1G14230)"/>
    <property type="match status" value="1"/>
</dbReference>
<proteinExistence type="predicted"/>
<feature type="chain" id="PRO_5024974727" description="Malate dehydrogenase" evidence="1">
    <location>
        <begin position="20"/>
        <end position="217"/>
    </location>
</feature>
<name>A0A5N6YXQ4_9EURO</name>
<keyword evidence="1" id="KW-0732">Signal</keyword>
<dbReference type="InterPro" id="IPR021851">
    <property type="entry name" value="DUF3455"/>
</dbReference>
<dbReference type="PANTHER" id="PTHR35567">
    <property type="entry name" value="MALATE DEHYDROGENASE (AFU_ORTHOLOGUE AFUA_2G13800)"/>
    <property type="match status" value="1"/>
</dbReference>
<sequence length="217" mass="23041">MMLIKVLLFCLTILPRAHAANLADLATTFSQISDFLDTIGVSNCSLISTEFPGGSLPPPSPGLSLKYVTGGRGTQNYTCDRDSNTTAPRAVGAAATLLDLSCVAWYNPVLFHILTPVLRGIHAATLPFFATIASQITAPETRLIVGRHQFNAAGQPVFDLRLGGGTDWMVATKNASVPAPVDNTIHVPWLKLTEVRGAGVTVSLTCCDPYLSSANRC</sequence>
<dbReference type="Pfam" id="PF11937">
    <property type="entry name" value="DUF3455"/>
    <property type="match status" value="1"/>
</dbReference>
<feature type="signal peptide" evidence="1">
    <location>
        <begin position="1"/>
        <end position="19"/>
    </location>
</feature>
<organism evidence="2 3">
    <name type="scientific">Aspergillus coremiiformis</name>
    <dbReference type="NCBI Taxonomy" id="138285"/>
    <lineage>
        <taxon>Eukaryota</taxon>
        <taxon>Fungi</taxon>
        <taxon>Dikarya</taxon>
        <taxon>Ascomycota</taxon>
        <taxon>Pezizomycotina</taxon>
        <taxon>Eurotiomycetes</taxon>
        <taxon>Eurotiomycetidae</taxon>
        <taxon>Eurotiales</taxon>
        <taxon>Aspergillaceae</taxon>
        <taxon>Aspergillus</taxon>
        <taxon>Aspergillus subgen. Circumdati</taxon>
    </lineage>
</organism>
<dbReference type="OrthoDB" id="1859733at2759"/>